<evidence type="ECO:0000313" key="7">
    <source>
        <dbReference type="EMBL" id="MCD8472835.1"/>
    </source>
</evidence>
<dbReference type="STRING" id="1444770.AF72_11120"/>
<comment type="similarity">
    <text evidence="4">Belongs to the PNP synthase family.</text>
</comment>
<dbReference type="CDD" id="cd00003">
    <property type="entry name" value="PNPsynthase"/>
    <property type="match status" value="1"/>
</dbReference>
<sequence>MSHRTRLSVNVNKIAVLRNSRGHSEPDVIRAASACIDAGAHGITVHPRPDARHIRHDDVIALSALTRARGVEFNIEGNPFAAPRAGYAGLVALCRQTLPDQVTLVPDGDQQMTSDHGFDFVREGDALCPLISELKRLGCRVSVFADVNAPRLTDAAIWGADRVELYTGPYAETYDAGCPDAVLGRFAATARLARDAGLGVNAGHDLSQANLGTFLAAVPGVLEVSIGHALISEALYDGLVPTVRRYLCILDAVNPVTSLS</sequence>
<dbReference type="NCBIfam" id="NF003626">
    <property type="entry name" value="PRK05265.1-4"/>
    <property type="match status" value="1"/>
</dbReference>
<dbReference type="SUPFAM" id="SSF63892">
    <property type="entry name" value="Pyridoxine 5'-phosphate synthase"/>
    <property type="match status" value="1"/>
</dbReference>
<comment type="catalytic activity">
    <reaction evidence="4">
        <text>3-amino-2-oxopropyl phosphate + 1-deoxy-D-xylulose 5-phosphate = pyridoxine 5'-phosphate + phosphate + 2 H2O + H(+)</text>
        <dbReference type="Rhea" id="RHEA:15265"/>
        <dbReference type="ChEBI" id="CHEBI:15377"/>
        <dbReference type="ChEBI" id="CHEBI:15378"/>
        <dbReference type="ChEBI" id="CHEBI:43474"/>
        <dbReference type="ChEBI" id="CHEBI:57279"/>
        <dbReference type="ChEBI" id="CHEBI:57792"/>
        <dbReference type="ChEBI" id="CHEBI:58589"/>
        <dbReference type="EC" id="2.6.99.2"/>
    </reaction>
</comment>
<comment type="subcellular location">
    <subcellularLocation>
        <location evidence="4">Cytoplasm</location>
    </subcellularLocation>
</comment>
<dbReference type="PANTHER" id="PTHR30456">
    <property type="entry name" value="PYRIDOXINE 5'-PHOSPHATE SYNTHASE"/>
    <property type="match status" value="1"/>
</dbReference>
<evidence type="ECO:0000313" key="6">
    <source>
        <dbReference type="EMBL" id="EWS77388.1"/>
    </source>
</evidence>
<dbReference type="KEGG" id="xtw:AB672_00220"/>
<comment type="pathway">
    <text evidence="4">Cofactor biosynthesis; pyridoxine 5'-phosphate biosynthesis; pyridoxine 5'-phosphate from D-erythrose 4-phosphate: step 5/5.</text>
</comment>
<feature type="binding site" evidence="4">
    <location>
        <position position="10"/>
    </location>
    <ligand>
        <name>3-amino-2-oxopropyl phosphate</name>
        <dbReference type="ChEBI" id="CHEBI:57279"/>
    </ligand>
</feature>
<dbReference type="AlphaFoldDB" id="Z9JH94"/>
<dbReference type="EMBL" id="JAJPPU010000002">
    <property type="protein sequence ID" value="MCD8472835.1"/>
    <property type="molecule type" value="Genomic_DNA"/>
</dbReference>
<evidence type="ECO:0000256" key="3">
    <source>
        <dbReference type="ARBA" id="ARBA00023096"/>
    </source>
</evidence>
<reference evidence="7" key="2">
    <citation type="submission" date="2021-11" db="EMBL/GenBank/DDBJ databases">
        <title>Genome sequence of Xylella taiwanensis PLS432.</title>
        <authorList>
            <person name="Weng L.-W."/>
            <person name="Su C.-C."/>
            <person name="Tsai C.-W."/>
            <person name="Kuo C.-H."/>
        </authorList>
    </citation>
    <scope>NUCLEOTIDE SEQUENCE</scope>
    <source>
        <strain evidence="7">PLS432</strain>
    </source>
</reference>
<evidence type="ECO:0000256" key="4">
    <source>
        <dbReference type="HAMAP-Rule" id="MF_00279"/>
    </source>
</evidence>
<comment type="caution">
    <text evidence="6">The sequence shown here is derived from an EMBL/GenBank/DDBJ whole genome shotgun (WGS) entry which is preliminary data.</text>
</comment>
<accession>Z9JH94</accession>
<dbReference type="GO" id="GO:0033856">
    <property type="term" value="F:pyridoxine 5'-phosphate synthase activity"/>
    <property type="evidence" value="ECO:0007669"/>
    <property type="project" value="UniProtKB-UniRule"/>
</dbReference>
<feature type="binding site" evidence="4">
    <location>
        <position position="21"/>
    </location>
    <ligand>
        <name>3-amino-2-oxopropyl phosphate</name>
        <dbReference type="ChEBI" id="CHEBI:57279"/>
    </ligand>
</feature>
<keyword evidence="3 4" id="KW-0664">Pyridoxine biosynthesis</keyword>
<evidence type="ECO:0000256" key="1">
    <source>
        <dbReference type="ARBA" id="ARBA00022490"/>
    </source>
</evidence>
<dbReference type="InterPro" id="IPR004569">
    <property type="entry name" value="PyrdxlP_synth_PdxJ"/>
</dbReference>
<dbReference type="OrthoDB" id="9806590at2"/>
<dbReference type="NCBIfam" id="TIGR00559">
    <property type="entry name" value="pdxJ"/>
    <property type="match status" value="1"/>
</dbReference>
<dbReference type="UniPathway" id="UPA00244">
    <property type="reaction ID" value="UER00313"/>
</dbReference>
<dbReference type="PANTHER" id="PTHR30456:SF0">
    <property type="entry name" value="PYRIDOXINE 5'-PHOSPHATE SYNTHASE"/>
    <property type="match status" value="1"/>
</dbReference>
<feature type="binding site" evidence="4">
    <location>
        <begin position="227"/>
        <end position="228"/>
    </location>
    <ligand>
        <name>3-amino-2-oxopropyl phosphate</name>
        <dbReference type="ChEBI" id="CHEBI:57279"/>
    </ligand>
</feature>
<gene>
    <name evidence="4" type="primary">pdxJ</name>
    <name evidence="6" type="ORF">AF72_11120</name>
    <name evidence="7" type="ORF">LPH55_04960</name>
</gene>
<comment type="caution">
    <text evidence="4">Lacks conserved residue(s) required for the propagation of feature annotation.</text>
</comment>
<feature type="active site" description="Proton donor" evidence="4">
    <location>
        <position position="204"/>
    </location>
</feature>
<evidence type="ECO:0000313" key="9">
    <source>
        <dbReference type="Proteomes" id="UP001430701"/>
    </source>
</evidence>
<dbReference type="GeneID" id="68899701"/>
<feature type="active site" description="Proton acceptor" evidence="4">
    <location>
        <position position="46"/>
    </location>
</feature>
<keyword evidence="2 4" id="KW-0808">Transferase</keyword>
<reference evidence="6 8" key="1">
    <citation type="journal article" date="2014" name="Genome Announc.">
        <title>Draft Genome Sequence of Xylella fastidiosa Pear Leaf Scorch Strain in Taiwan.</title>
        <authorList>
            <person name="Su C.C."/>
            <person name="Deng W.L."/>
            <person name="Jan F.J."/>
            <person name="Chang C.J."/>
            <person name="Huang H."/>
            <person name="Chen J."/>
        </authorList>
    </citation>
    <scope>NUCLEOTIDE SEQUENCE [LARGE SCALE GENOMIC DNA]</scope>
    <source>
        <strain evidence="6 8">PLS229</strain>
    </source>
</reference>
<keyword evidence="1 4" id="KW-0963">Cytoplasm</keyword>
<dbReference type="Proteomes" id="UP000020406">
    <property type="component" value="Unassembled WGS sequence"/>
</dbReference>
<keyword evidence="9" id="KW-1185">Reference proteome</keyword>
<comment type="function">
    <text evidence="4">Catalyzes the complicated ring closure reaction between the two acyclic compounds 1-deoxy-D-xylulose-5-phosphate (DXP) and 3-amino-2-oxopropyl phosphate (1-amino-acetone-3-phosphate or AAP) to form pyridoxine 5'-phosphate (PNP) and inorganic phosphate.</text>
</comment>
<feature type="binding site" evidence="4">
    <location>
        <position position="48"/>
    </location>
    <ligand>
        <name>1-deoxy-D-xylulose 5-phosphate</name>
        <dbReference type="ChEBI" id="CHEBI:57792"/>
    </ligand>
</feature>
<name>Z9JH94_9GAMM</name>
<dbReference type="PATRIC" id="fig|1444770.3.peg.2627"/>
<dbReference type="GO" id="GO:0008615">
    <property type="term" value="P:pyridoxine biosynthetic process"/>
    <property type="evidence" value="ECO:0007669"/>
    <property type="project" value="UniProtKB-UniRule"/>
</dbReference>
<dbReference type="InterPro" id="IPR013785">
    <property type="entry name" value="Aldolase_TIM"/>
</dbReference>
<feature type="binding site" evidence="4">
    <location>
        <position position="113"/>
    </location>
    <ligand>
        <name>1-deoxy-D-xylulose 5-phosphate</name>
        <dbReference type="ChEBI" id="CHEBI:57792"/>
    </ligand>
</feature>
<dbReference type="Proteomes" id="UP001430701">
    <property type="component" value="Unassembled WGS sequence"/>
</dbReference>
<feature type="binding site" evidence="4">
    <location>
        <position position="205"/>
    </location>
    <ligand>
        <name>3-amino-2-oxopropyl phosphate</name>
        <dbReference type="ChEBI" id="CHEBI:57279"/>
    </ligand>
</feature>
<dbReference type="GO" id="GO:0005829">
    <property type="term" value="C:cytosol"/>
    <property type="evidence" value="ECO:0007669"/>
    <property type="project" value="TreeGrafter"/>
</dbReference>
<feature type="active site" description="Proton acceptor" evidence="4">
    <location>
        <position position="76"/>
    </location>
</feature>
<organism evidence="6 8">
    <name type="scientific">Xylella taiwanensis</name>
    <dbReference type="NCBI Taxonomy" id="1444770"/>
    <lineage>
        <taxon>Bacteria</taxon>
        <taxon>Pseudomonadati</taxon>
        <taxon>Pseudomonadota</taxon>
        <taxon>Gammaproteobacteria</taxon>
        <taxon>Lysobacterales</taxon>
        <taxon>Lysobacteraceae</taxon>
        <taxon>Xylella</taxon>
    </lineage>
</organism>
<evidence type="ECO:0000256" key="5">
    <source>
        <dbReference type="NCBIfam" id="TIGR00559"/>
    </source>
</evidence>
<dbReference type="EMBL" id="JDSQ01000021">
    <property type="protein sequence ID" value="EWS77388.1"/>
    <property type="molecule type" value="Genomic_DNA"/>
</dbReference>
<dbReference type="RefSeq" id="WP_038272298.1">
    <property type="nucleotide sequence ID" value="NZ_CP053627.1"/>
</dbReference>
<dbReference type="InterPro" id="IPR036130">
    <property type="entry name" value="Pyridoxine-5'_phos_synth"/>
</dbReference>
<dbReference type="EC" id="2.6.99.2" evidence="4 5"/>
<dbReference type="HAMAP" id="MF_00279">
    <property type="entry name" value="PdxJ"/>
    <property type="match status" value="1"/>
</dbReference>
<feature type="binding site" evidence="4">
    <location>
        <position position="53"/>
    </location>
    <ligand>
        <name>1-deoxy-D-xylulose 5-phosphate</name>
        <dbReference type="ChEBI" id="CHEBI:57792"/>
    </ligand>
</feature>
<comment type="subunit">
    <text evidence="4">Homooctamer; tetramer of dimers.</text>
</comment>
<feature type="site" description="Transition state stabilizer" evidence="4">
    <location>
        <position position="164"/>
    </location>
</feature>
<dbReference type="eggNOG" id="COG0854">
    <property type="taxonomic scope" value="Bacteria"/>
</dbReference>
<proteinExistence type="inferred from homology"/>
<evidence type="ECO:0000256" key="2">
    <source>
        <dbReference type="ARBA" id="ARBA00022679"/>
    </source>
</evidence>
<dbReference type="Gene3D" id="3.20.20.70">
    <property type="entry name" value="Aldolase class I"/>
    <property type="match status" value="1"/>
</dbReference>
<dbReference type="Pfam" id="PF03740">
    <property type="entry name" value="PdxJ"/>
    <property type="match status" value="1"/>
</dbReference>
<protein>
    <recommendedName>
        <fullName evidence="4 5">Pyridoxine 5'-phosphate synthase</fullName>
        <shortName evidence="4">PNP synthase</shortName>
        <ecNumber evidence="4 5">2.6.99.2</ecNumber>
    </recommendedName>
</protein>
<evidence type="ECO:0000313" key="8">
    <source>
        <dbReference type="Proteomes" id="UP000020406"/>
    </source>
</evidence>